<organism evidence="3 5">
    <name type="scientific">Enterococcus mundtii</name>
    <dbReference type="NCBI Taxonomy" id="53346"/>
    <lineage>
        <taxon>Bacteria</taxon>
        <taxon>Bacillati</taxon>
        <taxon>Bacillota</taxon>
        <taxon>Bacilli</taxon>
        <taxon>Lactobacillales</taxon>
        <taxon>Enterococcaceae</taxon>
        <taxon>Enterococcus</taxon>
    </lineage>
</organism>
<evidence type="ECO:0000256" key="1">
    <source>
        <dbReference type="SAM" id="Phobius"/>
    </source>
</evidence>
<keyword evidence="1" id="KW-0812">Transmembrane</keyword>
<evidence type="ECO:0000313" key="5">
    <source>
        <dbReference type="Proteomes" id="UP000195024"/>
    </source>
</evidence>
<protein>
    <submittedName>
        <fullName evidence="3">Uncharacterized protein</fullName>
    </submittedName>
</protein>
<dbReference type="EMBL" id="NGMS01000001">
    <property type="protein sequence ID" value="OTP28492.1"/>
    <property type="molecule type" value="Genomic_DNA"/>
</dbReference>
<feature type="transmembrane region" description="Helical" evidence="1">
    <location>
        <begin position="45"/>
        <end position="77"/>
    </location>
</feature>
<keyword evidence="1" id="KW-0472">Membrane</keyword>
<dbReference type="Proteomes" id="UP000195024">
    <property type="component" value="Unassembled WGS sequence"/>
</dbReference>
<sequence>MSKSIKNILIVGVGVAMYLFTAYVYRHVSVFAEPLDQMYQSDSTIVQGFANLMIFLLFTPALRVISLLICLVLLVVVNKKRKKDHSAV</sequence>
<dbReference type="GeneID" id="61000442"/>
<proteinExistence type="predicted"/>
<dbReference type="Proteomes" id="UP000244022">
    <property type="component" value="Unassembled WGS sequence"/>
</dbReference>
<reference evidence="3 5" key="1">
    <citation type="submission" date="2017-05" db="EMBL/GenBank/DDBJ databases">
        <title>The Genome Sequence of Enterococcus mundtii 6B1_DIV0119.</title>
        <authorList>
            <consortium name="The Broad Institute Genomics Platform"/>
            <consortium name="The Broad Institute Genomic Center for Infectious Diseases"/>
            <person name="Earl A."/>
            <person name="Manson A."/>
            <person name="Schwartman J."/>
            <person name="Gilmore M."/>
            <person name="Abouelleil A."/>
            <person name="Cao P."/>
            <person name="Chapman S."/>
            <person name="Cusick C."/>
            <person name="Shea T."/>
            <person name="Young S."/>
            <person name="Neafsey D."/>
            <person name="Nusbaum C."/>
            <person name="Birren B."/>
        </authorList>
    </citation>
    <scope>NUCLEOTIDE SEQUENCE [LARGE SCALE GENOMIC DNA]</scope>
    <source>
        <strain evidence="3 5">6B1_DIV0119</strain>
    </source>
</reference>
<gene>
    <name evidence="3" type="ORF">A5802_002234</name>
    <name evidence="4" type="ORF">C6N14_09380</name>
    <name evidence="2" type="ORF">EMU01_15710</name>
</gene>
<keyword evidence="7" id="KW-1185">Reference proteome</keyword>
<name>A0A1A6G6J1_ENTMU</name>
<evidence type="ECO:0000313" key="3">
    <source>
        <dbReference type="EMBL" id="OTP28492.1"/>
    </source>
</evidence>
<keyword evidence="1" id="KW-1133">Transmembrane helix</keyword>
<evidence type="ECO:0000313" key="4">
    <source>
        <dbReference type="EMBL" id="PTO35046.1"/>
    </source>
</evidence>
<reference evidence="4 6" key="2">
    <citation type="submission" date="2018-03" db="EMBL/GenBank/DDBJ databases">
        <title>Draft genome sequences of four Enterococcus mundtii strains isolated from beef slaughterhouses in Kenya.</title>
        <authorList>
            <person name="Wambui J."/>
            <person name="Stevens M."/>
            <person name="Njage P."/>
            <person name="Stephan R."/>
            <person name="Tasara T."/>
        </authorList>
    </citation>
    <scope>NUCLEOTIDE SEQUENCE [LARGE SCALE GENOMIC DNA]</scope>
    <source>
        <strain evidence="4 6">H18-EM</strain>
    </source>
</reference>
<dbReference type="EMBL" id="BJWA01000010">
    <property type="protein sequence ID" value="GEL80427.1"/>
    <property type="molecule type" value="Genomic_DNA"/>
</dbReference>
<reference evidence="2 7" key="3">
    <citation type="submission" date="2019-07" db="EMBL/GenBank/DDBJ databases">
        <title>Whole genome shotgun sequence of Enterococcus mundtii NBRC 100490.</title>
        <authorList>
            <person name="Hosoyama A."/>
            <person name="Uohara A."/>
            <person name="Ohji S."/>
            <person name="Ichikawa N."/>
        </authorList>
    </citation>
    <scope>NUCLEOTIDE SEQUENCE [LARGE SCALE GENOMIC DNA]</scope>
    <source>
        <strain evidence="2 7">NBRC 100490</strain>
    </source>
</reference>
<evidence type="ECO:0000313" key="6">
    <source>
        <dbReference type="Proteomes" id="UP000244022"/>
    </source>
</evidence>
<feature type="transmembrane region" description="Helical" evidence="1">
    <location>
        <begin position="7"/>
        <end position="25"/>
    </location>
</feature>
<evidence type="ECO:0000313" key="7">
    <source>
        <dbReference type="Proteomes" id="UP000321175"/>
    </source>
</evidence>
<accession>A0A1A6G6J1</accession>
<dbReference type="EMBL" id="PYGR01000037">
    <property type="protein sequence ID" value="PTO35046.1"/>
    <property type="molecule type" value="Genomic_DNA"/>
</dbReference>
<dbReference type="AlphaFoldDB" id="A0A1A6G6J1"/>
<comment type="caution">
    <text evidence="3">The sequence shown here is derived from an EMBL/GenBank/DDBJ whole genome shotgun (WGS) entry which is preliminary data.</text>
</comment>
<dbReference type="RefSeq" id="WP_019722328.1">
    <property type="nucleotide sequence ID" value="NZ_BJWA01000010.1"/>
</dbReference>
<evidence type="ECO:0000313" key="2">
    <source>
        <dbReference type="EMBL" id="GEL80427.1"/>
    </source>
</evidence>
<dbReference type="Proteomes" id="UP000321175">
    <property type="component" value="Unassembled WGS sequence"/>
</dbReference>